<keyword evidence="4 7" id="KW-1133">Transmembrane helix</keyword>
<dbReference type="PANTHER" id="PTHR32322:SF2">
    <property type="entry name" value="EAMA DOMAIN-CONTAINING PROTEIN"/>
    <property type="match status" value="1"/>
</dbReference>
<dbReference type="Pfam" id="PF00892">
    <property type="entry name" value="EamA"/>
    <property type="match status" value="1"/>
</dbReference>
<evidence type="ECO:0000256" key="6">
    <source>
        <dbReference type="SAM" id="MobiDB-lite"/>
    </source>
</evidence>
<accession>A0A839QNV7</accession>
<feature type="transmembrane region" description="Helical" evidence="7">
    <location>
        <begin position="176"/>
        <end position="192"/>
    </location>
</feature>
<dbReference type="Proteomes" id="UP000568050">
    <property type="component" value="Unassembled WGS sequence"/>
</dbReference>
<evidence type="ECO:0000313" key="9">
    <source>
        <dbReference type="EMBL" id="MBB3022173.1"/>
    </source>
</evidence>
<dbReference type="GO" id="GO:0016020">
    <property type="term" value="C:membrane"/>
    <property type="evidence" value="ECO:0007669"/>
    <property type="project" value="UniProtKB-SubCell"/>
</dbReference>
<sequence length="378" mass="38627">MSTRTTTGSFTVVSLDGQPTDSPTTGFISDAPTTGSPTAGIPIVAEIVQGQAELTESPRSGRGTLVGALFVLASATSLQIGASLGVSLFPAFGPWGTTSLRLLVAAVVLMLITRPAIHRWTLPQWRAVGLFGVVLAVMNGFFFAAIDRLPLGVAVAIEFIGPLTLAAVLSRRARDLAWVGLAVLGIGLFFVDDLMGHGGAALDPLGVLFILIAAACWATYIVVSQRTGQLVSGAGGLAVAVAIAGVLLLPFGITALPTAVSDLGLLTVVIACALLATVIPYSLEFAALRRLPKSAFGVLLSLEPMVAALVGWLFLGQGISLLAVLAIVVIMGASVGSTAMAAADDTAPRPVTGAIPAVDCEEETDAAMPVSADEFERV</sequence>
<feature type="transmembrane region" description="Helical" evidence="7">
    <location>
        <begin position="230"/>
        <end position="251"/>
    </location>
</feature>
<organism evidence="9 10">
    <name type="scientific">Helcobacillus massiliensis</name>
    <dbReference type="NCBI Taxonomy" id="521392"/>
    <lineage>
        <taxon>Bacteria</taxon>
        <taxon>Bacillati</taxon>
        <taxon>Actinomycetota</taxon>
        <taxon>Actinomycetes</taxon>
        <taxon>Micrococcales</taxon>
        <taxon>Dermabacteraceae</taxon>
        <taxon>Helcobacillus</taxon>
    </lineage>
</organism>
<evidence type="ECO:0000256" key="3">
    <source>
        <dbReference type="ARBA" id="ARBA00022692"/>
    </source>
</evidence>
<name>A0A839QNV7_9MICO</name>
<evidence type="ECO:0000256" key="5">
    <source>
        <dbReference type="ARBA" id="ARBA00023136"/>
    </source>
</evidence>
<dbReference type="SUPFAM" id="SSF103481">
    <property type="entry name" value="Multidrug resistance efflux transporter EmrE"/>
    <property type="match status" value="2"/>
</dbReference>
<comment type="subcellular location">
    <subcellularLocation>
        <location evidence="1">Membrane</location>
        <topology evidence="1">Multi-pass membrane protein</topology>
    </subcellularLocation>
</comment>
<feature type="transmembrane region" description="Helical" evidence="7">
    <location>
        <begin position="321"/>
        <end position="343"/>
    </location>
</feature>
<keyword evidence="5 7" id="KW-0472">Membrane</keyword>
<dbReference type="InterPro" id="IPR037185">
    <property type="entry name" value="EmrE-like"/>
</dbReference>
<evidence type="ECO:0000313" key="10">
    <source>
        <dbReference type="Proteomes" id="UP000568050"/>
    </source>
</evidence>
<evidence type="ECO:0000256" key="7">
    <source>
        <dbReference type="SAM" id="Phobius"/>
    </source>
</evidence>
<dbReference type="InterPro" id="IPR000620">
    <property type="entry name" value="EamA_dom"/>
</dbReference>
<comment type="caution">
    <text evidence="9">The sequence shown here is derived from an EMBL/GenBank/DDBJ whole genome shotgun (WGS) entry which is preliminary data.</text>
</comment>
<keyword evidence="3 7" id="KW-0812">Transmembrane</keyword>
<dbReference type="AlphaFoldDB" id="A0A839QNV7"/>
<reference evidence="9 10" key="1">
    <citation type="submission" date="2020-08" db="EMBL/GenBank/DDBJ databases">
        <title>Sequencing the genomes of 1000 actinobacteria strains.</title>
        <authorList>
            <person name="Klenk H.-P."/>
        </authorList>
    </citation>
    <scope>NUCLEOTIDE SEQUENCE [LARGE SCALE GENOMIC DNA]</scope>
    <source>
        <strain evidence="9 10">DSM 23040</strain>
    </source>
</reference>
<dbReference type="PANTHER" id="PTHR32322">
    <property type="entry name" value="INNER MEMBRANE TRANSPORTER"/>
    <property type="match status" value="1"/>
</dbReference>
<dbReference type="InterPro" id="IPR050638">
    <property type="entry name" value="AA-Vitamin_Transporters"/>
</dbReference>
<proteinExistence type="inferred from homology"/>
<keyword evidence="10" id="KW-1185">Reference proteome</keyword>
<feature type="region of interest" description="Disordered" evidence="6">
    <location>
        <begin position="1"/>
        <end position="34"/>
    </location>
</feature>
<evidence type="ECO:0000259" key="8">
    <source>
        <dbReference type="Pfam" id="PF00892"/>
    </source>
</evidence>
<gene>
    <name evidence="9" type="ORF">FHX50_000421</name>
</gene>
<protein>
    <submittedName>
        <fullName evidence="9">Inner membrane transporter RhtA</fullName>
    </submittedName>
</protein>
<evidence type="ECO:0000256" key="4">
    <source>
        <dbReference type="ARBA" id="ARBA00022989"/>
    </source>
</evidence>
<evidence type="ECO:0000256" key="1">
    <source>
        <dbReference type="ARBA" id="ARBA00004141"/>
    </source>
</evidence>
<feature type="transmembrane region" description="Helical" evidence="7">
    <location>
        <begin position="65"/>
        <end position="89"/>
    </location>
</feature>
<feature type="domain" description="EamA" evidence="8">
    <location>
        <begin position="205"/>
        <end position="335"/>
    </location>
</feature>
<feature type="transmembrane region" description="Helical" evidence="7">
    <location>
        <begin position="95"/>
        <end position="113"/>
    </location>
</feature>
<dbReference type="RefSeq" id="WP_183374025.1">
    <property type="nucleotide sequence ID" value="NZ_CBCSFZ010000008.1"/>
</dbReference>
<feature type="transmembrane region" description="Helical" evidence="7">
    <location>
        <begin position="151"/>
        <end position="169"/>
    </location>
</feature>
<comment type="similarity">
    <text evidence="2">Belongs to the EamA transporter family.</text>
</comment>
<feature type="transmembrane region" description="Helical" evidence="7">
    <location>
        <begin position="263"/>
        <end position="283"/>
    </location>
</feature>
<dbReference type="EMBL" id="JACHWP010000001">
    <property type="protein sequence ID" value="MBB3022173.1"/>
    <property type="molecule type" value="Genomic_DNA"/>
</dbReference>
<feature type="transmembrane region" description="Helical" evidence="7">
    <location>
        <begin position="204"/>
        <end position="223"/>
    </location>
</feature>
<feature type="transmembrane region" description="Helical" evidence="7">
    <location>
        <begin position="295"/>
        <end position="315"/>
    </location>
</feature>
<evidence type="ECO:0000256" key="2">
    <source>
        <dbReference type="ARBA" id="ARBA00007362"/>
    </source>
</evidence>
<feature type="transmembrane region" description="Helical" evidence="7">
    <location>
        <begin position="125"/>
        <end position="145"/>
    </location>
</feature>